<accession>A0ABD2JYC0</accession>
<evidence type="ECO:0000256" key="6">
    <source>
        <dbReference type="ARBA" id="ARBA00022490"/>
    </source>
</evidence>
<dbReference type="InterPro" id="IPR008927">
    <property type="entry name" value="6-PGluconate_DH-like_C_sf"/>
</dbReference>
<dbReference type="FunFam" id="3.40.50.720:FF:000190">
    <property type="entry name" value="Pyrroline-5-carboxylate reductase"/>
    <property type="match status" value="1"/>
</dbReference>
<dbReference type="EC" id="1.5.1.2" evidence="4"/>
<keyword evidence="17" id="KW-1185">Reference proteome</keyword>
<protein>
    <recommendedName>
        <fullName evidence="5">Pyrroline-5-carboxylate reductase</fullName>
        <ecNumber evidence="4">1.5.1.2</ecNumber>
    </recommendedName>
</protein>
<feature type="binding site" evidence="13">
    <location>
        <position position="58"/>
    </location>
    <ligand>
        <name>NADPH</name>
        <dbReference type="ChEBI" id="CHEBI:57783"/>
    </ligand>
</feature>
<dbReference type="PANTHER" id="PTHR11645:SF62">
    <property type="entry name" value="PYRROLINE-5-CARBOXYLATE REDUCTASE"/>
    <property type="match status" value="1"/>
</dbReference>
<dbReference type="AlphaFoldDB" id="A0ABD2JYC0"/>
<dbReference type="HAMAP" id="MF_01925">
    <property type="entry name" value="P5C_reductase"/>
    <property type="match status" value="1"/>
</dbReference>
<evidence type="ECO:0000256" key="4">
    <source>
        <dbReference type="ARBA" id="ARBA00012855"/>
    </source>
</evidence>
<gene>
    <name evidence="16" type="ORF">niasHT_024404</name>
</gene>
<sequence length="279" mass="29582">MSLKIGFIGAGKMAQALARGFINSGRYSAEQLMASCPKTDVAMIEQFKKMGVKMTSDNTQIVRENEVIILSVKPMQIAKVTPEIAPHFKQSHLLVSLALGIRLLSIEQLLPSNSRVVRAMPNTPAFVGAGVTAYSMGSACQDGDSNLVHNLFSTVGHSFETPEIQMDAIGALSGSGPSYVFSIIEGLADGGVKMGLSRQLSIKLAAMTLHGAAKIVLETDEHPAILKEAVQSPGGSTIRGMHELEKGRMRSSLINAVEAAAKRSLEMGEAALLAGGRHK</sequence>
<dbReference type="GO" id="GO:0004735">
    <property type="term" value="F:pyrroline-5-carboxylate reductase activity"/>
    <property type="evidence" value="ECO:0007669"/>
    <property type="project" value="UniProtKB-EC"/>
</dbReference>
<evidence type="ECO:0000256" key="7">
    <source>
        <dbReference type="ARBA" id="ARBA00022605"/>
    </source>
</evidence>
<dbReference type="NCBIfam" id="TIGR00112">
    <property type="entry name" value="proC"/>
    <property type="match status" value="1"/>
</dbReference>
<dbReference type="Proteomes" id="UP001620626">
    <property type="component" value="Unassembled WGS sequence"/>
</dbReference>
<keyword evidence="9 13" id="KW-0521">NADP</keyword>
<keyword evidence="10" id="KW-0560">Oxidoreductase</keyword>
<dbReference type="PANTHER" id="PTHR11645">
    <property type="entry name" value="PYRROLINE-5-CARBOXYLATE REDUCTASE"/>
    <property type="match status" value="1"/>
</dbReference>
<dbReference type="EMBL" id="JBICBT010000879">
    <property type="protein sequence ID" value="KAL3095578.1"/>
    <property type="molecule type" value="Genomic_DNA"/>
</dbReference>
<evidence type="ECO:0000256" key="11">
    <source>
        <dbReference type="ARBA" id="ARBA00050547"/>
    </source>
</evidence>
<dbReference type="InterPro" id="IPR000304">
    <property type="entry name" value="Pyrroline-COOH_reductase"/>
</dbReference>
<evidence type="ECO:0000259" key="15">
    <source>
        <dbReference type="Pfam" id="PF14748"/>
    </source>
</evidence>
<dbReference type="Gene3D" id="3.40.50.720">
    <property type="entry name" value="NAD(P)-binding Rossmann-like Domain"/>
    <property type="match status" value="1"/>
</dbReference>
<comment type="caution">
    <text evidence="16">The sequence shown here is derived from an EMBL/GenBank/DDBJ whole genome shotgun (WGS) entry which is preliminary data.</text>
</comment>
<organism evidence="16 17">
    <name type="scientific">Heterodera trifolii</name>
    <dbReference type="NCBI Taxonomy" id="157864"/>
    <lineage>
        <taxon>Eukaryota</taxon>
        <taxon>Metazoa</taxon>
        <taxon>Ecdysozoa</taxon>
        <taxon>Nematoda</taxon>
        <taxon>Chromadorea</taxon>
        <taxon>Rhabditida</taxon>
        <taxon>Tylenchina</taxon>
        <taxon>Tylenchomorpha</taxon>
        <taxon>Tylenchoidea</taxon>
        <taxon>Heteroderidae</taxon>
        <taxon>Heteroderinae</taxon>
        <taxon>Heterodera</taxon>
    </lineage>
</organism>
<dbReference type="FunFam" id="1.10.3730.10:FF:000001">
    <property type="entry name" value="Pyrroline-5-carboxylate reductase"/>
    <property type="match status" value="1"/>
</dbReference>
<feature type="binding site" evidence="13">
    <location>
        <begin position="8"/>
        <end position="13"/>
    </location>
    <ligand>
        <name>NADP(+)</name>
        <dbReference type="ChEBI" id="CHEBI:58349"/>
    </ligand>
</feature>
<evidence type="ECO:0000256" key="2">
    <source>
        <dbReference type="ARBA" id="ARBA00005205"/>
    </source>
</evidence>
<keyword evidence="6" id="KW-0963">Cytoplasm</keyword>
<evidence type="ECO:0000256" key="5">
    <source>
        <dbReference type="ARBA" id="ARBA00021413"/>
    </source>
</evidence>
<dbReference type="SUPFAM" id="SSF48179">
    <property type="entry name" value="6-phosphogluconate dehydrogenase C-terminal domain-like"/>
    <property type="match status" value="1"/>
</dbReference>
<comment type="subcellular location">
    <subcellularLocation>
        <location evidence="1">Cytoplasm</location>
    </subcellularLocation>
</comment>
<evidence type="ECO:0000313" key="16">
    <source>
        <dbReference type="EMBL" id="KAL3095578.1"/>
    </source>
</evidence>
<evidence type="ECO:0000256" key="9">
    <source>
        <dbReference type="ARBA" id="ARBA00022857"/>
    </source>
</evidence>
<evidence type="ECO:0000313" key="17">
    <source>
        <dbReference type="Proteomes" id="UP001620626"/>
    </source>
</evidence>
<evidence type="ECO:0000256" key="13">
    <source>
        <dbReference type="PIRSR" id="PIRSR000193-1"/>
    </source>
</evidence>
<dbReference type="PIRSF" id="PIRSF000193">
    <property type="entry name" value="Pyrrol-5-carb_rd"/>
    <property type="match status" value="1"/>
</dbReference>
<dbReference type="InterPro" id="IPR029036">
    <property type="entry name" value="P5CR_dimer"/>
</dbReference>
<name>A0ABD2JYC0_9BILA</name>
<comment type="pathway">
    <text evidence="2">Amino-acid biosynthesis; L-proline biosynthesis; L-proline from L-glutamate 5-semialdehyde: step 1/1.</text>
</comment>
<comment type="catalytic activity">
    <reaction evidence="11">
        <text>L-proline + NAD(+) = (S)-1-pyrroline-5-carboxylate + NADH + 2 H(+)</text>
        <dbReference type="Rhea" id="RHEA:14105"/>
        <dbReference type="ChEBI" id="CHEBI:15378"/>
        <dbReference type="ChEBI" id="CHEBI:17388"/>
        <dbReference type="ChEBI" id="CHEBI:57540"/>
        <dbReference type="ChEBI" id="CHEBI:57945"/>
        <dbReference type="ChEBI" id="CHEBI:60039"/>
        <dbReference type="EC" id="1.5.1.2"/>
    </reaction>
</comment>
<dbReference type="Pfam" id="PF03807">
    <property type="entry name" value="F420_oxidored"/>
    <property type="match status" value="1"/>
</dbReference>
<dbReference type="Gene3D" id="1.10.3730.10">
    <property type="entry name" value="ProC C-terminal domain-like"/>
    <property type="match status" value="1"/>
</dbReference>
<keyword evidence="7" id="KW-0028">Amino-acid biosynthesis</keyword>
<evidence type="ECO:0000256" key="10">
    <source>
        <dbReference type="ARBA" id="ARBA00023002"/>
    </source>
</evidence>
<reference evidence="16 17" key="1">
    <citation type="submission" date="2024-10" db="EMBL/GenBank/DDBJ databases">
        <authorList>
            <person name="Kim D."/>
        </authorList>
    </citation>
    <scope>NUCLEOTIDE SEQUENCE [LARGE SCALE GENOMIC DNA]</scope>
    <source>
        <strain evidence="16">BH-2024</strain>
    </source>
</reference>
<dbReference type="GO" id="GO:0008652">
    <property type="term" value="P:amino acid biosynthetic process"/>
    <property type="evidence" value="ECO:0007669"/>
    <property type="project" value="UniProtKB-KW"/>
</dbReference>
<evidence type="ECO:0000256" key="8">
    <source>
        <dbReference type="ARBA" id="ARBA00022650"/>
    </source>
</evidence>
<feature type="domain" description="Pyrroline-5-carboxylate reductase catalytic N-terminal" evidence="14">
    <location>
        <begin position="4"/>
        <end position="98"/>
    </location>
</feature>
<dbReference type="GO" id="GO:0005737">
    <property type="term" value="C:cytoplasm"/>
    <property type="evidence" value="ECO:0007669"/>
    <property type="project" value="UniProtKB-SubCell"/>
</dbReference>
<comment type="catalytic activity">
    <reaction evidence="12">
        <text>L-proline + NADP(+) = (S)-1-pyrroline-5-carboxylate + NADPH + 2 H(+)</text>
        <dbReference type="Rhea" id="RHEA:14109"/>
        <dbReference type="ChEBI" id="CHEBI:15378"/>
        <dbReference type="ChEBI" id="CHEBI:17388"/>
        <dbReference type="ChEBI" id="CHEBI:57783"/>
        <dbReference type="ChEBI" id="CHEBI:58349"/>
        <dbReference type="ChEBI" id="CHEBI:60039"/>
        <dbReference type="EC" id="1.5.1.2"/>
    </reaction>
</comment>
<proteinExistence type="inferred from homology"/>
<dbReference type="Pfam" id="PF14748">
    <property type="entry name" value="P5CR_dimer"/>
    <property type="match status" value="1"/>
</dbReference>
<keyword evidence="8" id="KW-0641">Proline biosynthesis</keyword>
<feature type="domain" description="Pyrroline-5-carboxylate reductase dimerisation" evidence="15">
    <location>
        <begin position="163"/>
        <end position="267"/>
    </location>
</feature>
<evidence type="ECO:0000256" key="12">
    <source>
        <dbReference type="ARBA" id="ARBA00052690"/>
    </source>
</evidence>
<evidence type="ECO:0000256" key="3">
    <source>
        <dbReference type="ARBA" id="ARBA00005525"/>
    </source>
</evidence>
<dbReference type="InterPro" id="IPR036291">
    <property type="entry name" value="NAD(P)-bd_dom_sf"/>
</dbReference>
<dbReference type="InterPro" id="IPR028939">
    <property type="entry name" value="P5C_Rdtase_cat_N"/>
</dbReference>
<evidence type="ECO:0000259" key="14">
    <source>
        <dbReference type="Pfam" id="PF03807"/>
    </source>
</evidence>
<evidence type="ECO:0000256" key="1">
    <source>
        <dbReference type="ARBA" id="ARBA00004496"/>
    </source>
</evidence>
<dbReference type="SUPFAM" id="SSF51735">
    <property type="entry name" value="NAD(P)-binding Rossmann-fold domains"/>
    <property type="match status" value="1"/>
</dbReference>
<comment type="similarity">
    <text evidence="3">Belongs to the pyrroline-5-carboxylate reductase family.</text>
</comment>